<reference evidence="1" key="1">
    <citation type="submission" date="2020-05" db="EMBL/GenBank/DDBJ databases">
        <authorList>
            <person name="Chiriac C."/>
            <person name="Salcher M."/>
            <person name="Ghai R."/>
            <person name="Kavagutti S V."/>
        </authorList>
    </citation>
    <scope>NUCLEOTIDE SEQUENCE</scope>
</reference>
<evidence type="ECO:0000313" key="1">
    <source>
        <dbReference type="EMBL" id="CAB4241356.1"/>
    </source>
</evidence>
<protein>
    <submittedName>
        <fullName evidence="1">Uncharacterized protein</fullName>
    </submittedName>
</protein>
<sequence>MHKSLRTHLLLNAYQVASDLAYRLYRFSSYLQARASSSETRDYENYLGKLTEERITQSNAIATAEYRLGEIQGEHDRVSGILGYTPRPQVPMFNEVPPITPSDLTELDLLPPVDEDEAPIGYKAVPAQTWGCTGCSFDPVNSCPHNTEGGVSCIEESRADTREVIFVKR</sequence>
<organism evidence="1">
    <name type="scientific">uncultured Caudovirales phage</name>
    <dbReference type="NCBI Taxonomy" id="2100421"/>
    <lineage>
        <taxon>Viruses</taxon>
        <taxon>Duplodnaviria</taxon>
        <taxon>Heunggongvirae</taxon>
        <taxon>Uroviricota</taxon>
        <taxon>Caudoviricetes</taxon>
        <taxon>Peduoviridae</taxon>
        <taxon>Maltschvirus</taxon>
        <taxon>Maltschvirus maltsch</taxon>
    </lineage>
</organism>
<proteinExistence type="predicted"/>
<dbReference type="EMBL" id="LR797821">
    <property type="protein sequence ID" value="CAB4241356.1"/>
    <property type="molecule type" value="Genomic_DNA"/>
</dbReference>
<name>A0A6J5T948_9CAUD</name>
<gene>
    <name evidence="1" type="ORF">UFOVP60_26</name>
</gene>
<accession>A0A6J5T948</accession>